<evidence type="ECO:0000256" key="8">
    <source>
        <dbReference type="ARBA" id="ARBA00022825"/>
    </source>
</evidence>
<evidence type="ECO:0000259" key="13">
    <source>
        <dbReference type="Pfam" id="PF12583"/>
    </source>
</evidence>
<dbReference type="GO" id="GO:0006508">
    <property type="term" value="P:proteolysis"/>
    <property type="evidence" value="ECO:0007669"/>
    <property type="project" value="UniProtKB-KW"/>
</dbReference>
<evidence type="ECO:0000256" key="2">
    <source>
        <dbReference type="ARBA" id="ARBA00011073"/>
    </source>
</evidence>
<dbReference type="Pfam" id="PF12580">
    <property type="entry name" value="TPPII"/>
    <property type="match status" value="1"/>
</dbReference>
<evidence type="ECO:0000256" key="1">
    <source>
        <dbReference type="ARBA" id="ARBA00001910"/>
    </source>
</evidence>
<dbReference type="PANTHER" id="PTHR43806:SF14">
    <property type="entry name" value="TRIPEPTIDYL-PEPTIDASE 2"/>
    <property type="match status" value="1"/>
</dbReference>
<protein>
    <recommendedName>
        <fullName evidence="4">Tripeptidyl-peptidase 2</fullName>
        <ecNumber evidence="3">3.4.14.10</ecNumber>
    </recommendedName>
    <alternativeName>
        <fullName evidence="9">Tripeptidyl aminopeptidase</fullName>
    </alternativeName>
</protein>
<dbReference type="InterPro" id="IPR034051">
    <property type="entry name" value="TPP_II_domain"/>
</dbReference>
<dbReference type="InterPro" id="IPR023828">
    <property type="entry name" value="Peptidase_S8_Ser-AS"/>
</dbReference>
<dbReference type="GO" id="GO:0005829">
    <property type="term" value="C:cytosol"/>
    <property type="evidence" value="ECO:0007669"/>
    <property type="project" value="TreeGrafter"/>
</dbReference>
<evidence type="ECO:0000259" key="15">
    <source>
        <dbReference type="Pfam" id="PF21316"/>
    </source>
</evidence>
<sequence>MDDASVNKLNYTLARLMPKAETQQEQFLTKYPEYDGRDIIIGILDTGVDPSLPGLQVTSHGLRKVIDVIDCTGAGDVDTSTVRTATDGYITGLTGRKLKIPETWVNPSGKYHIGIKPIYELYNKNLLERIKKERKESLFDSGQKLAMADAMRRLVAHEEAVGGTSDKMSDKEDREEFSSQVELLKGLEKMGDPGPVADCIVFHDGTKFRACIDTSYRGRLNLAPLLSSYRESGKYYKLSDSDMLTFCITIHDNGNLLEICVPSSTHGSHVANIAAAYFPNEPEKSGLAPGAQIVSLCIGDHRLKSMETGAALTRALSRCADLGVHLINYSYGEATNFPNSGCIIEAIDRIVRRHGILFFSSAGNCGPALSTGGCPGTTTTSVIGVGAYLSPAMMEAMYSMRDKIPPTLYPWSSRGPTADGSLGVSICGPGAAITSVPKFALKAGQLMNGTSMSSPNVTGTVACLLSALKAQNISWSPYLIRLALENTARLPKDQNRFAVGNGLLQVDEAYNFMREHYSIISPLLTHFKIGINGVNARGIYLRERYQTSCINTYVIAVQPKFKPESDNDAKIAFEKHLVLTCDANYIKCPKQFILMHQEREFTISLDPGGLERGVAHFAEICAYDSENISLGPLFRIPITVIVPLCLDDNSRYTIKRTLLCMPARPERLFIHVPEDADWTCLKLTSCGTQLQAKYVAHIVQLLPNTAYRSTEFHKTVSLEQNQEEQFAVVLRGGRTMELCITKWWSNLGEATVETELVFRGAIPSPTVLNMFSTQTPFHFTVCNSKMRFEYVRPSITFRYICQPLRPAEAKVQPLGSRDLFFTDLQTFRLLLTYNFSLQKATDAYVELPGITDYLYESAFDDVHIMIFSTTKQYVGSSAPYPDRYILKLEKGEYRVRVQIRHEDASLLEKYRETVLILKLKLASAINLDCFSNYKSAVKGEGKKFGTRRMKPGEVGVVYVGQIPEDKLPKFGWPGCYLAGALCLSDMEIARSHVQYQATYTFLEWNRKQTKSGSSVALMKKKEDFAPDSMQAMNEALRDFYTQWLGKLQDVMDANDLYNHLIAENPKNLRIMQAHLKRLFDNKNNPENRNRILELVDAILDVAKPDEVLKYLGCKHENSESDVIIKADMENRKSAIVDALVIKADTLVDEHLAISTQEIPKAFRLGLNVDVITKTEKTSPASGELTKRSSSSDFQLIEDTKKKDSEDIGINGAGDLLATLESDEVNDTLPTAIETVDSNQPGRTAKVTLKEVDNAYYEVLKWLEAADPKVLILSAKQAVAHAHYGRALKYLKKASEDKNFANNLSLEAAAVELVEQLGWMHIASNLRNQIIVKYRNDYRLF</sequence>
<gene>
    <name evidence="16" type="ORF">NLS_LOCUS4103</name>
</gene>
<evidence type="ECO:0000313" key="16">
    <source>
        <dbReference type="EMBL" id="VDK78507.1"/>
    </source>
</evidence>
<evidence type="ECO:0000256" key="3">
    <source>
        <dbReference type="ARBA" id="ARBA00012462"/>
    </source>
</evidence>
<dbReference type="EC" id="3.4.14.10" evidence="3"/>
<dbReference type="FunFam" id="3.40.50.200:FF:000003">
    <property type="entry name" value="Tripeptidyl peptidase 2"/>
    <property type="match status" value="1"/>
</dbReference>
<evidence type="ECO:0000256" key="6">
    <source>
        <dbReference type="ARBA" id="ARBA00022670"/>
    </source>
</evidence>
<dbReference type="InterPro" id="IPR022232">
    <property type="entry name" value="TPPII_C_art"/>
</dbReference>
<keyword evidence="6 10" id="KW-0645">Protease</keyword>
<dbReference type="PRINTS" id="PR00723">
    <property type="entry name" value="SUBTILISIN"/>
</dbReference>
<dbReference type="GO" id="GO:0004177">
    <property type="term" value="F:aminopeptidase activity"/>
    <property type="evidence" value="ECO:0007669"/>
    <property type="project" value="UniProtKB-KW"/>
</dbReference>
<evidence type="ECO:0000256" key="4">
    <source>
        <dbReference type="ARBA" id="ARBA00020244"/>
    </source>
</evidence>
<dbReference type="GO" id="GO:0004252">
    <property type="term" value="F:serine-type endopeptidase activity"/>
    <property type="evidence" value="ECO:0007669"/>
    <property type="project" value="UniProtKB-UniRule"/>
</dbReference>
<dbReference type="OrthoDB" id="10256524at2759"/>
<feature type="domain" description="Tripeptidyl peptidase II second Ig-like" evidence="12">
    <location>
        <begin position="786"/>
        <end position="969"/>
    </location>
</feature>
<feature type="active site" description="Charge relay system" evidence="10">
    <location>
        <position position="266"/>
    </location>
</feature>
<dbReference type="GO" id="GO:0008240">
    <property type="term" value="F:tripeptidyl-peptidase activity"/>
    <property type="evidence" value="ECO:0007669"/>
    <property type="project" value="UniProtKB-EC"/>
</dbReference>
<feature type="active site" description="Charge relay system" evidence="10">
    <location>
        <position position="45"/>
    </location>
</feature>
<dbReference type="InterPro" id="IPR022229">
    <property type="entry name" value="TPPII_Ig-like-2"/>
</dbReference>
<evidence type="ECO:0000256" key="5">
    <source>
        <dbReference type="ARBA" id="ARBA00022438"/>
    </source>
</evidence>
<dbReference type="Pfam" id="PF12583">
    <property type="entry name" value="TPPII_C"/>
    <property type="match status" value="1"/>
</dbReference>
<comment type="similarity">
    <text evidence="2 10">Belongs to the peptidase S8 family.</text>
</comment>
<dbReference type="InterPro" id="IPR048384">
    <property type="entry name" value="TPPII_GBD"/>
</dbReference>
<keyword evidence="5" id="KW-0031">Aminopeptidase</keyword>
<dbReference type="Pfam" id="PF21223">
    <property type="entry name" value="TPPII_Ig-like-1"/>
    <property type="match status" value="1"/>
</dbReference>
<dbReference type="InterPro" id="IPR000209">
    <property type="entry name" value="Peptidase_S8/S53_dom"/>
</dbReference>
<feature type="domain" description="Tripeptidyl peptidase II C-terminal" evidence="13">
    <location>
        <begin position="1028"/>
        <end position="1078"/>
    </location>
</feature>
<keyword evidence="7 10" id="KW-0378">Hydrolase</keyword>
<proteinExistence type="inferred from homology"/>
<dbReference type="EMBL" id="UYRX01000248">
    <property type="protein sequence ID" value="VDK78507.1"/>
    <property type="molecule type" value="Genomic_DNA"/>
</dbReference>
<dbReference type="Pfam" id="PF21316">
    <property type="entry name" value="TPPII_GBD"/>
    <property type="match status" value="1"/>
</dbReference>
<dbReference type="PROSITE" id="PS51892">
    <property type="entry name" value="SUBTILASE"/>
    <property type="match status" value="1"/>
</dbReference>
<evidence type="ECO:0000259" key="12">
    <source>
        <dbReference type="Pfam" id="PF12580"/>
    </source>
</evidence>
<dbReference type="Gene3D" id="2.60.40.3170">
    <property type="match status" value="1"/>
</dbReference>
<evidence type="ECO:0000259" key="14">
    <source>
        <dbReference type="Pfam" id="PF21223"/>
    </source>
</evidence>
<evidence type="ECO:0000259" key="11">
    <source>
        <dbReference type="Pfam" id="PF00082"/>
    </source>
</evidence>
<dbReference type="CDD" id="cd04857">
    <property type="entry name" value="Peptidases_S8_Tripeptidyl_Aminopeptidase_II"/>
    <property type="match status" value="1"/>
</dbReference>
<dbReference type="Pfam" id="PF00082">
    <property type="entry name" value="Peptidase_S8"/>
    <property type="match status" value="1"/>
</dbReference>
<dbReference type="InterPro" id="IPR048383">
    <property type="entry name" value="TPPII_Ig-like-1"/>
</dbReference>
<evidence type="ECO:0000313" key="17">
    <source>
        <dbReference type="Proteomes" id="UP000277928"/>
    </source>
</evidence>
<dbReference type="InterPro" id="IPR050131">
    <property type="entry name" value="Peptidase_S8_subtilisin-like"/>
</dbReference>
<feature type="domain" description="Tripeptidyl-peptidase II first Ig-like" evidence="14">
    <location>
        <begin position="526"/>
        <end position="641"/>
    </location>
</feature>
<dbReference type="InterPro" id="IPR015500">
    <property type="entry name" value="Peptidase_S8_subtilisin-rel"/>
</dbReference>
<dbReference type="InterPro" id="IPR046940">
    <property type="entry name" value="TPPII_Ig-like_sf"/>
</dbReference>
<evidence type="ECO:0000256" key="10">
    <source>
        <dbReference type="PROSITE-ProRule" id="PRU01240"/>
    </source>
</evidence>
<dbReference type="InterPro" id="IPR046939">
    <property type="entry name" value="TPPII_C_sf"/>
</dbReference>
<dbReference type="PROSITE" id="PS00138">
    <property type="entry name" value="SUBTILASE_SER"/>
    <property type="match status" value="1"/>
</dbReference>
<dbReference type="Gene3D" id="3.40.50.200">
    <property type="entry name" value="Peptidase S8/S53 domain"/>
    <property type="match status" value="1"/>
</dbReference>
<dbReference type="Gene3D" id="1.25.40.710">
    <property type="match status" value="1"/>
</dbReference>
<evidence type="ECO:0000256" key="7">
    <source>
        <dbReference type="ARBA" id="ARBA00022801"/>
    </source>
</evidence>
<dbReference type="SUPFAM" id="SSF52743">
    <property type="entry name" value="Subtilisin-like"/>
    <property type="match status" value="1"/>
</dbReference>
<keyword evidence="8 10" id="KW-0720">Serine protease</keyword>
<dbReference type="InterPro" id="IPR036852">
    <property type="entry name" value="Peptidase_S8/S53_dom_sf"/>
</dbReference>
<dbReference type="Proteomes" id="UP000277928">
    <property type="component" value="Unassembled WGS sequence"/>
</dbReference>
<keyword evidence="17" id="KW-1185">Reference proteome</keyword>
<dbReference type="Gene3D" id="2.20.25.690">
    <property type="match status" value="1"/>
</dbReference>
<name>A0A3P6T0P3_LITSI</name>
<feature type="active site" description="Charge relay system" evidence="10">
    <location>
        <position position="451"/>
    </location>
</feature>
<comment type="catalytic activity">
    <reaction evidence="1">
        <text>Release of an N-terminal tripeptide from a polypeptide.</text>
        <dbReference type="EC" id="3.4.14.10"/>
    </reaction>
</comment>
<dbReference type="STRING" id="42156.A0A3P6T0P3"/>
<dbReference type="FunFam" id="3.40.50.200:FF:000039">
    <property type="entry name" value="Predicted protein"/>
    <property type="match status" value="1"/>
</dbReference>
<organism evidence="16 17">
    <name type="scientific">Litomosoides sigmodontis</name>
    <name type="common">Filarial nematode worm</name>
    <dbReference type="NCBI Taxonomy" id="42156"/>
    <lineage>
        <taxon>Eukaryota</taxon>
        <taxon>Metazoa</taxon>
        <taxon>Ecdysozoa</taxon>
        <taxon>Nematoda</taxon>
        <taxon>Chromadorea</taxon>
        <taxon>Rhabditida</taxon>
        <taxon>Spirurina</taxon>
        <taxon>Spiruromorpha</taxon>
        <taxon>Filarioidea</taxon>
        <taxon>Onchocercidae</taxon>
        <taxon>Litomosoides</taxon>
    </lineage>
</organism>
<feature type="domain" description="Peptidase S8/S53" evidence="11">
    <location>
        <begin position="36"/>
        <end position="502"/>
    </location>
</feature>
<accession>A0A3P6T0P3</accession>
<dbReference type="PANTHER" id="PTHR43806">
    <property type="entry name" value="PEPTIDASE S8"/>
    <property type="match status" value="1"/>
</dbReference>
<dbReference type="OMA" id="SLRDFQC"/>
<reference evidence="16 17" key="1">
    <citation type="submission" date="2018-08" db="EMBL/GenBank/DDBJ databases">
        <authorList>
            <person name="Laetsch R D."/>
            <person name="Stevens L."/>
            <person name="Kumar S."/>
            <person name="Blaxter L. M."/>
        </authorList>
    </citation>
    <scope>NUCLEOTIDE SEQUENCE [LARGE SCALE GENOMIC DNA]</scope>
</reference>
<feature type="domain" description="Tripeptidyl-peptidase II galactose-binding" evidence="15">
    <location>
        <begin position="662"/>
        <end position="748"/>
    </location>
</feature>
<evidence type="ECO:0000256" key="9">
    <source>
        <dbReference type="ARBA" id="ARBA00032232"/>
    </source>
</evidence>